<dbReference type="InterPro" id="IPR051466">
    <property type="entry name" value="D-amino_acid_metab_enzyme"/>
</dbReference>
<dbReference type="Gene3D" id="3.20.20.10">
    <property type="entry name" value="Alanine racemase"/>
    <property type="match status" value="1"/>
</dbReference>
<comment type="caution">
    <text evidence="4">The sequence shown here is derived from an EMBL/GenBank/DDBJ whole genome shotgun (WGS) entry which is preliminary data.</text>
</comment>
<evidence type="ECO:0000256" key="1">
    <source>
        <dbReference type="ARBA" id="ARBA00005323"/>
    </source>
</evidence>
<dbReference type="EMBL" id="JAXCLA010000003">
    <property type="protein sequence ID" value="MDY0744998.1"/>
    <property type="molecule type" value="Genomic_DNA"/>
</dbReference>
<dbReference type="PANTHER" id="PTHR28004:SF2">
    <property type="entry name" value="D-SERINE DEHYDRATASE"/>
    <property type="match status" value="1"/>
</dbReference>
<organism evidence="4 5">
    <name type="scientific">Roseateles agri</name>
    <dbReference type="NCBI Taxonomy" id="3098619"/>
    <lineage>
        <taxon>Bacteria</taxon>
        <taxon>Pseudomonadati</taxon>
        <taxon>Pseudomonadota</taxon>
        <taxon>Betaproteobacteria</taxon>
        <taxon>Burkholderiales</taxon>
        <taxon>Sphaerotilaceae</taxon>
        <taxon>Roseateles</taxon>
    </lineage>
</organism>
<evidence type="ECO:0000256" key="2">
    <source>
        <dbReference type="ARBA" id="ARBA00023239"/>
    </source>
</evidence>
<keyword evidence="5" id="KW-1185">Reference proteome</keyword>
<evidence type="ECO:0000259" key="3">
    <source>
        <dbReference type="SMART" id="SM01119"/>
    </source>
</evidence>
<dbReference type="RefSeq" id="WP_320422904.1">
    <property type="nucleotide sequence ID" value="NZ_JAXCLA010000003.1"/>
</dbReference>
<dbReference type="Gene3D" id="2.40.37.20">
    <property type="entry name" value="D-serine dehydratase-like domain"/>
    <property type="match status" value="1"/>
</dbReference>
<dbReference type="Proteomes" id="UP001285263">
    <property type="component" value="Unassembled WGS sequence"/>
</dbReference>
<dbReference type="SUPFAM" id="SSF51419">
    <property type="entry name" value="PLP-binding barrel"/>
    <property type="match status" value="1"/>
</dbReference>
<dbReference type="PANTHER" id="PTHR28004">
    <property type="entry name" value="ZGC:162816-RELATED"/>
    <property type="match status" value="1"/>
</dbReference>
<keyword evidence="2" id="KW-0456">Lyase</keyword>
<dbReference type="InterPro" id="IPR026956">
    <property type="entry name" value="D-ser_dehydrat-like_dom"/>
</dbReference>
<accession>A0ABU5DFE3</accession>
<reference evidence="4 5" key="1">
    <citation type="submission" date="2023-11" db="EMBL/GenBank/DDBJ databases">
        <title>Paucibacter sp. nov., isolated from fresh soil in Korea.</title>
        <authorList>
            <person name="Le N.T.T."/>
        </authorList>
    </citation>
    <scope>NUCLEOTIDE SEQUENCE [LARGE SCALE GENOMIC DNA]</scope>
    <source>
        <strain evidence="4 5">R3-3</strain>
    </source>
</reference>
<protein>
    <submittedName>
        <fullName evidence="4">DSD1 family PLP-dependent enzyme</fullName>
    </submittedName>
</protein>
<dbReference type="SMART" id="SM01119">
    <property type="entry name" value="D-ser_dehydrat"/>
    <property type="match status" value="1"/>
</dbReference>
<dbReference type="InterPro" id="IPR001608">
    <property type="entry name" value="Ala_racemase_N"/>
</dbReference>
<sequence length="376" mass="39316">MSTDSFPTLPPAARVGDPLERIDTPALVLDLDAFERNLDLMQAKARAAGVALRPHAKAHKTPQVALAQIARGAVGICCQKVSEALPFLEAGVTDIHISNEVVGAAKLALLAQAARVGRFSVCVDDAGQVAELAAACAAQGSRVDVFVEINVGQDRCGVAGAPEVLSILQVISAHPQQLAFKGLQAYQGRVQHIRSREERRAAALAASARTAAVVAALQAAGIACPVVTGGGSGSVEFELAGGIYNEVQPGSSAFMDADYGANEYGDALRFEHSLFVLASVMSRVDERQAIVDAGLKSMSAESGLPRVWGRQGVEYAVISDEHGNLRGGAPLPQLGERVLLVPGHCDPTFNLHDELVCLRGGVVEAIWPVAARGLSR</sequence>
<dbReference type="InterPro" id="IPR029066">
    <property type="entry name" value="PLP-binding_barrel"/>
</dbReference>
<dbReference type="Pfam" id="PF01168">
    <property type="entry name" value="Ala_racemase_N"/>
    <property type="match status" value="1"/>
</dbReference>
<feature type="domain" description="D-serine dehydratase-like" evidence="3">
    <location>
        <begin position="273"/>
        <end position="359"/>
    </location>
</feature>
<proteinExistence type="inferred from homology"/>
<dbReference type="InterPro" id="IPR042208">
    <property type="entry name" value="D-ser_dehydrat-like_sf"/>
</dbReference>
<dbReference type="CDD" id="cd06819">
    <property type="entry name" value="PLPDE_III_LS_D-TA"/>
    <property type="match status" value="1"/>
</dbReference>
<evidence type="ECO:0000313" key="5">
    <source>
        <dbReference type="Proteomes" id="UP001285263"/>
    </source>
</evidence>
<evidence type="ECO:0000313" key="4">
    <source>
        <dbReference type="EMBL" id="MDY0744998.1"/>
    </source>
</evidence>
<dbReference type="Pfam" id="PF14031">
    <property type="entry name" value="D-ser_dehydrat"/>
    <property type="match status" value="1"/>
</dbReference>
<name>A0ABU5DFE3_9BURK</name>
<gene>
    <name evidence="4" type="ORF">SNE35_10790</name>
</gene>
<comment type="similarity">
    <text evidence="1">Belongs to the DSD1 family.</text>
</comment>